<dbReference type="Gene3D" id="2.40.10.10">
    <property type="entry name" value="Trypsin-like serine proteases"/>
    <property type="match status" value="1"/>
</dbReference>
<evidence type="ECO:0000313" key="2">
    <source>
        <dbReference type="Proteomes" id="UP000472272"/>
    </source>
</evidence>
<dbReference type="AlphaFoldDB" id="A0A670KHQ3"/>
<protein>
    <recommendedName>
        <fullName evidence="3">Peptidase S1 domain-containing protein</fullName>
    </recommendedName>
</protein>
<evidence type="ECO:0000313" key="1">
    <source>
        <dbReference type="Ensembl" id="ENSPMRP00000035189.1"/>
    </source>
</evidence>
<reference evidence="1" key="3">
    <citation type="submission" date="2025-09" db="UniProtKB">
        <authorList>
            <consortium name="Ensembl"/>
        </authorList>
    </citation>
    <scope>IDENTIFICATION</scope>
</reference>
<organism evidence="1 2">
    <name type="scientific">Podarcis muralis</name>
    <name type="common">Wall lizard</name>
    <name type="synonym">Lacerta muralis</name>
    <dbReference type="NCBI Taxonomy" id="64176"/>
    <lineage>
        <taxon>Eukaryota</taxon>
        <taxon>Metazoa</taxon>
        <taxon>Chordata</taxon>
        <taxon>Craniata</taxon>
        <taxon>Vertebrata</taxon>
        <taxon>Euteleostomi</taxon>
        <taxon>Lepidosauria</taxon>
        <taxon>Squamata</taxon>
        <taxon>Bifurcata</taxon>
        <taxon>Unidentata</taxon>
        <taxon>Episquamata</taxon>
        <taxon>Laterata</taxon>
        <taxon>Lacertibaenia</taxon>
        <taxon>Lacertidae</taxon>
        <taxon>Podarcis</taxon>
    </lineage>
</organism>
<accession>A0A670KHQ3</accession>
<name>A0A670KHQ3_PODMU</name>
<proteinExistence type="predicted"/>
<dbReference type="InterPro" id="IPR043504">
    <property type="entry name" value="Peptidase_S1_PA_chymotrypsin"/>
</dbReference>
<evidence type="ECO:0008006" key="3">
    <source>
        <dbReference type="Google" id="ProtNLM"/>
    </source>
</evidence>
<sequence>RKHLCCLHRLSSTEQFSPTKPDPRSYMAYLSTSDGPSCIGFLVAPQWVMTSALCDAFYHF</sequence>
<dbReference type="SUPFAM" id="SSF50494">
    <property type="entry name" value="Trypsin-like serine proteases"/>
    <property type="match status" value="1"/>
</dbReference>
<reference evidence="1" key="2">
    <citation type="submission" date="2025-08" db="UniProtKB">
        <authorList>
            <consortium name="Ensembl"/>
        </authorList>
    </citation>
    <scope>IDENTIFICATION</scope>
</reference>
<dbReference type="Proteomes" id="UP000472272">
    <property type="component" value="Chromosome 18"/>
</dbReference>
<dbReference type="InterPro" id="IPR009003">
    <property type="entry name" value="Peptidase_S1_PA"/>
</dbReference>
<keyword evidence="2" id="KW-1185">Reference proteome</keyword>
<reference evidence="1 2" key="1">
    <citation type="journal article" date="2019" name="Proc. Natl. Acad. Sci. U.S.A.">
        <title>Regulatory changes in pterin and carotenoid genes underlie balanced color polymorphisms in the wall lizard.</title>
        <authorList>
            <person name="Andrade P."/>
            <person name="Pinho C."/>
            <person name="Perez I de Lanuza G."/>
            <person name="Afonso S."/>
            <person name="Brejcha J."/>
            <person name="Rubin C.J."/>
            <person name="Wallerman O."/>
            <person name="Pereira P."/>
            <person name="Sabatino S.J."/>
            <person name="Bellati A."/>
            <person name="Pellitteri-Rosa D."/>
            <person name="Bosakova Z."/>
            <person name="Bunikis I."/>
            <person name="Carretero M.A."/>
            <person name="Feiner N."/>
            <person name="Marsik P."/>
            <person name="Pauperio F."/>
            <person name="Salvi D."/>
            <person name="Soler L."/>
            <person name="While G.M."/>
            <person name="Uller T."/>
            <person name="Font E."/>
            <person name="Andersson L."/>
            <person name="Carneiro M."/>
        </authorList>
    </citation>
    <scope>NUCLEOTIDE SEQUENCE</scope>
</reference>
<dbReference type="Ensembl" id="ENSPMRT00000037312.1">
    <property type="protein sequence ID" value="ENSPMRP00000035189.1"/>
    <property type="gene ID" value="ENSPMRG00000022776.1"/>
</dbReference>